<dbReference type="InterPro" id="IPR029446">
    <property type="entry name" value="COPB1_appendage_platform_dom"/>
</dbReference>
<evidence type="ECO:0000256" key="7">
    <source>
        <dbReference type="ARBA" id="ARBA00023034"/>
    </source>
</evidence>
<keyword evidence="11" id="KW-0175">Coiled coil</keyword>
<dbReference type="SUPFAM" id="SSF48371">
    <property type="entry name" value="ARM repeat"/>
    <property type="match status" value="1"/>
</dbReference>
<keyword evidence="5 10" id="KW-0931">ER-Golgi transport</keyword>
<keyword evidence="7 10" id="KW-0333">Golgi apparatus</keyword>
<comment type="subcellular location">
    <subcellularLocation>
        <location evidence="10">Cytoplasm</location>
    </subcellularLocation>
    <subcellularLocation>
        <location evidence="1 10">Golgi apparatus membrane</location>
        <topology evidence="1 10">Peripheral membrane protein</topology>
        <orientation evidence="1 10">Cytoplasmic side</orientation>
    </subcellularLocation>
    <subcellularLocation>
        <location evidence="10">Cytoplasmic vesicle</location>
        <location evidence="10">COPI-coated vesicle membrane</location>
        <topology evidence="10">Peripheral membrane protein</topology>
        <orientation evidence="10">Cytoplasmic side</orientation>
    </subcellularLocation>
</comment>
<evidence type="ECO:0000256" key="5">
    <source>
        <dbReference type="ARBA" id="ARBA00022892"/>
    </source>
</evidence>
<protein>
    <recommendedName>
        <fullName evidence="10">Coatomer subunit beta</fullName>
    </recommendedName>
    <alternativeName>
        <fullName evidence="10">Beta-coat protein</fullName>
    </alternativeName>
</protein>
<evidence type="ECO:0000256" key="8">
    <source>
        <dbReference type="ARBA" id="ARBA00023136"/>
    </source>
</evidence>
<name>E7A2Q4_SPORE</name>
<accession>E7A2Q4</accession>
<feature type="domain" description="Coatomer beta subunit C-terminal" evidence="13">
    <location>
        <begin position="695"/>
        <end position="831"/>
    </location>
</feature>
<comment type="function">
    <text evidence="10">The coatomer is a cytosolic protein complex that binds to dilysine motifs and reversibly associates with Golgi non-clathrin-coated vesicles, which further mediate biosynthetic protein transport from the ER, via the Golgi up to the trans Golgi network. Coatomer complex is required for budding from Golgi membranes, and is essential for the retrograde Golgi-to-ER transport of dilysine-tagged proteins.</text>
</comment>
<dbReference type="InterPro" id="IPR011989">
    <property type="entry name" value="ARM-like"/>
</dbReference>
<dbReference type="Pfam" id="PF07718">
    <property type="entry name" value="Coatamer_beta_C"/>
    <property type="match status" value="1"/>
</dbReference>
<evidence type="ECO:0000256" key="2">
    <source>
        <dbReference type="ARBA" id="ARBA00022448"/>
    </source>
</evidence>
<evidence type="ECO:0000256" key="10">
    <source>
        <dbReference type="PIRNR" id="PIRNR005727"/>
    </source>
</evidence>
<feature type="domain" description="Coatomer beta subunit appendage platform" evidence="14">
    <location>
        <begin position="843"/>
        <end position="971"/>
    </location>
</feature>
<dbReference type="Gene3D" id="1.25.10.10">
    <property type="entry name" value="Leucine-rich Repeat Variant"/>
    <property type="match status" value="1"/>
</dbReference>
<evidence type="ECO:0000313" key="15">
    <source>
        <dbReference type="EMBL" id="CBQ73761.1"/>
    </source>
</evidence>
<dbReference type="GO" id="GO:0000139">
    <property type="term" value="C:Golgi membrane"/>
    <property type="evidence" value="ECO:0007669"/>
    <property type="project" value="UniProtKB-SubCell"/>
</dbReference>
<reference evidence="15 16" key="1">
    <citation type="journal article" date="2010" name="Science">
        <title>Pathogenicity determinants in smut fungi revealed by genome comparison.</title>
        <authorList>
            <person name="Schirawski J."/>
            <person name="Mannhaupt G."/>
            <person name="Muench K."/>
            <person name="Brefort T."/>
            <person name="Schipper K."/>
            <person name="Doehlemann G."/>
            <person name="Di Stasio M."/>
            <person name="Roessel N."/>
            <person name="Mendoza-Mendoza A."/>
            <person name="Pester D."/>
            <person name="Mueller O."/>
            <person name="Winterberg B."/>
            <person name="Meyer E."/>
            <person name="Ghareeb H."/>
            <person name="Wollenberg T."/>
            <person name="Muensterkoetter M."/>
            <person name="Wong P."/>
            <person name="Walter M."/>
            <person name="Stukenbrock E."/>
            <person name="Gueldener U."/>
            <person name="Kahmann R."/>
        </authorList>
    </citation>
    <scope>NUCLEOTIDE SEQUENCE [LARGE SCALE GENOMIC DNA]</scope>
    <source>
        <strain evidence="16">SRZ2</strain>
    </source>
</reference>
<dbReference type="GO" id="GO:0005198">
    <property type="term" value="F:structural molecule activity"/>
    <property type="evidence" value="ECO:0007669"/>
    <property type="project" value="InterPro"/>
</dbReference>
<gene>
    <name evidence="15" type="ORF">sr14349</name>
</gene>
<evidence type="ECO:0000259" key="14">
    <source>
        <dbReference type="Pfam" id="PF14806"/>
    </source>
</evidence>
<dbReference type="Proteomes" id="UP000008867">
    <property type="component" value="Chromosome 8"/>
</dbReference>
<evidence type="ECO:0000256" key="4">
    <source>
        <dbReference type="ARBA" id="ARBA00022737"/>
    </source>
</evidence>
<feature type="domain" description="Clathrin/coatomer adaptor adaptin-like N-terminal" evidence="12">
    <location>
        <begin position="23"/>
        <end position="494"/>
    </location>
</feature>
<dbReference type="eggNOG" id="KOG1058">
    <property type="taxonomic scope" value="Eukaryota"/>
</dbReference>
<dbReference type="Pfam" id="PF01602">
    <property type="entry name" value="Adaptin_N"/>
    <property type="match status" value="1"/>
</dbReference>
<keyword evidence="9 10" id="KW-0968">Cytoplasmic vesicle</keyword>
<keyword evidence="2 10" id="KW-0813">Transport</keyword>
<dbReference type="OrthoDB" id="10261439at2759"/>
<proteinExistence type="predicted"/>
<evidence type="ECO:0000256" key="6">
    <source>
        <dbReference type="ARBA" id="ARBA00022927"/>
    </source>
</evidence>
<dbReference type="EMBL" id="FQ311473">
    <property type="protein sequence ID" value="CBQ73761.1"/>
    <property type="molecule type" value="Genomic_DNA"/>
</dbReference>
<dbReference type="HOGENOM" id="CLU_006949_0_0_1"/>
<sequence>MSSSEAIAYTVVAPDPSSDGIELSTQDLRNNLQRGSDEVKLETLRRIIVSTLNGSPQPTLLMPIIQFVLPSRNKQLKKMLHFYWEVCPKLDDKGNLKQEMILVCNAIRNDLQHPNEYIRGSTLRFLQKVKEPELLEPLIPTIRQCLEHRHSYVRKNAVFCVYSIYQQNENLIVDAPELMETFLAAEADTTCKRNAFVLLCHTAPERAVQYFLGLGDQVAAQDELMQLAIIELIRKDCRGDSPNRARYIRAVSELLAAPSHSVKYEAATTLTTLTQNAAAVKATASALIELIVRESDNNVKLIVLDRLDALRTKHEHVIDPLVMDLLRVLSSPDMDVRRKALRIALEMVSSRNIEEVVLLLKKELMKTVDSARSQDKNLEYRQLLIQSIHTCAIKFSEVASNVVHVLMEFLGDSNNPSAVDVIAFVREVVEKFPNLRSSIVDKLLRTFTEIKSGKVFRGALWIVGEYCADIEDIKEAMQQIRKVIGEVPILAAEERLLDSSTAEADGIAEGADEASSSSALAKPAASSAANRVRADGTYATETAFSSEANQAARLDAVKNASKPPLRSLLLLGDFYTGTVLASTLTKLVLRFGELSSDAAAQNSLRAEAMLIMTSIVRVGQSKFSAAPIDEDSTERIMACVETLASSVLAAEPESKEAKQVFLHDTKAAYTKMVEHEQAKAAEKLAKETKVVKVQPDDLLSFRQFSKKAADDAAEEYERELTQATGAAEAAKDDFISKLARVVQLTGFSDPVYAEAYVNVHQFDILLDVLVVNQTAETLQNLSIEFATLGDLKLVERPSNYTLAPYSYQSIKATIKVSSTETGVIFGNIIYEGAAGTGTQSAGDAKCVVLNDIHIDIMDYIAPAYCNEAQFRAMWSDFEWENKVNVNTGISDLRQYLAHIMKSTNMSCLTPEASLAGECGFLSANMYARSLFGEDALANLSIELLPDGKTIQGHVRIRSKTQGIALSLGDKITLAQKGVKE</sequence>
<keyword evidence="16" id="KW-1185">Reference proteome</keyword>
<dbReference type="InterPro" id="IPR002553">
    <property type="entry name" value="Clathrin/coatomer_adapt-like_N"/>
</dbReference>
<evidence type="ECO:0000256" key="9">
    <source>
        <dbReference type="ARBA" id="ARBA00023329"/>
    </source>
</evidence>
<dbReference type="InterPro" id="IPR016460">
    <property type="entry name" value="COPB1"/>
</dbReference>
<feature type="coiled-coil region" evidence="11">
    <location>
        <begin position="706"/>
        <end position="733"/>
    </location>
</feature>
<comment type="subunit">
    <text evidence="10">Oligomeric complex that consists of at least the alpha, beta, beta', gamma, delta, epsilon and zeta subunits.</text>
</comment>
<evidence type="ECO:0000259" key="13">
    <source>
        <dbReference type="Pfam" id="PF07718"/>
    </source>
</evidence>
<dbReference type="GO" id="GO:0006888">
    <property type="term" value="P:endoplasmic reticulum to Golgi vesicle-mediated transport"/>
    <property type="evidence" value="ECO:0007669"/>
    <property type="project" value="TreeGrafter"/>
</dbReference>
<evidence type="ECO:0000313" key="16">
    <source>
        <dbReference type="Proteomes" id="UP000008867"/>
    </source>
</evidence>
<dbReference type="InterPro" id="IPR011710">
    <property type="entry name" value="Coatomer_bsu_C"/>
</dbReference>
<evidence type="ECO:0000259" key="12">
    <source>
        <dbReference type="Pfam" id="PF01602"/>
    </source>
</evidence>
<dbReference type="AlphaFoldDB" id="E7A2Q4"/>
<keyword evidence="4" id="KW-0677">Repeat</keyword>
<dbReference type="GO" id="GO:0030126">
    <property type="term" value="C:COPI vesicle coat"/>
    <property type="evidence" value="ECO:0007669"/>
    <property type="project" value="InterPro"/>
</dbReference>
<keyword evidence="3 10" id="KW-0963">Cytoplasm</keyword>
<keyword evidence="6 10" id="KW-0653">Protein transport</keyword>
<dbReference type="Pfam" id="PF14806">
    <property type="entry name" value="Coatomer_b_Cpla"/>
    <property type="match status" value="1"/>
</dbReference>
<dbReference type="PIRSF" id="PIRSF005727">
    <property type="entry name" value="Coatomer_beta_subunit"/>
    <property type="match status" value="1"/>
</dbReference>
<dbReference type="PANTHER" id="PTHR10635">
    <property type="entry name" value="COATOMER SUBUNIT BETA"/>
    <property type="match status" value="1"/>
</dbReference>
<organism evidence="15 16">
    <name type="scientific">Sporisorium reilianum (strain SRZ2)</name>
    <name type="common">Maize head smut fungus</name>
    <dbReference type="NCBI Taxonomy" id="999809"/>
    <lineage>
        <taxon>Eukaryota</taxon>
        <taxon>Fungi</taxon>
        <taxon>Dikarya</taxon>
        <taxon>Basidiomycota</taxon>
        <taxon>Ustilaginomycotina</taxon>
        <taxon>Ustilaginomycetes</taxon>
        <taxon>Ustilaginales</taxon>
        <taxon>Ustilaginaceae</taxon>
        <taxon>Sporisorium</taxon>
    </lineage>
</organism>
<evidence type="ECO:0000256" key="11">
    <source>
        <dbReference type="SAM" id="Coils"/>
    </source>
</evidence>
<dbReference type="PANTHER" id="PTHR10635:SF0">
    <property type="entry name" value="COATOMER SUBUNIT BETA"/>
    <property type="match status" value="1"/>
</dbReference>
<keyword evidence="8 10" id="KW-0472">Membrane</keyword>
<evidence type="ECO:0000256" key="3">
    <source>
        <dbReference type="ARBA" id="ARBA00022490"/>
    </source>
</evidence>
<dbReference type="FunFam" id="1.25.10.10:FF:000451">
    <property type="entry name" value="Coatomer subunit beta"/>
    <property type="match status" value="1"/>
</dbReference>
<dbReference type="VEuPathDB" id="FungiDB:sr14349"/>
<evidence type="ECO:0000256" key="1">
    <source>
        <dbReference type="ARBA" id="ARBA00004255"/>
    </source>
</evidence>
<dbReference type="GO" id="GO:0006891">
    <property type="term" value="P:intra-Golgi vesicle-mediated transport"/>
    <property type="evidence" value="ECO:0007669"/>
    <property type="project" value="TreeGrafter"/>
</dbReference>
<dbReference type="GO" id="GO:0006886">
    <property type="term" value="P:intracellular protein transport"/>
    <property type="evidence" value="ECO:0007669"/>
    <property type="project" value="InterPro"/>
</dbReference>
<dbReference type="InterPro" id="IPR016024">
    <property type="entry name" value="ARM-type_fold"/>
</dbReference>